<keyword evidence="2" id="KW-1185">Reference proteome</keyword>
<sequence>MVILPYFFSDQSHSRPCTNDEVHSFITKTHDVLSFVADIEHRTEPFGANDSHRVAQLISSRFCSYLQPFPISPDTSF</sequence>
<proteinExistence type="predicted"/>
<organism evidence="1 2">
    <name type="scientific">Elysia crispata</name>
    <name type="common">lettuce slug</name>
    <dbReference type="NCBI Taxonomy" id="231223"/>
    <lineage>
        <taxon>Eukaryota</taxon>
        <taxon>Metazoa</taxon>
        <taxon>Spiralia</taxon>
        <taxon>Lophotrochozoa</taxon>
        <taxon>Mollusca</taxon>
        <taxon>Gastropoda</taxon>
        <taxon>Heterobranchia</taxon>
        <taxon>Euthyneura</taxon>
        <taxon>Panpulmonata</taxon>
        <taxon>Sacoglossa</taxon>
        <taxon>Placobranchoidea</taxon>
        <taxon>Plakobranchidae</taxon>
        <taxon>Elysia</taxon>
    </lineage>
</organism>
<evidence type="ECO:0000313" key="1">
    <source>
        <dbReference type="EMBL" id="KAK3763285.1"/>
    </source>
</evidence>
<dbReference type="AlphaFoldDB" id="A0AAE0Z605"/>
<accession>A0AAE0Z605</accession>
<name>A0AAE0Z605_9GAST</name>
<evidence type="ECO:0000313" key="2">
    <source>
        <dbReference type="Proteomes" id="UP001283361"/>
    </source>
</evidence>
<comment type="caution">
    <text evidence="1">The sequence shown here is derived from an EMBL/GenBank/DDBJ whole genome shotgun (WGS) entry which is preliminary data.</text>
</comment>
<protein>
    <submittedName>
        <fullName evidence="1">Uncharacterized protein</fullName>
    </submittedName>
</protein>
<gene>
    <name evidence="1" type="ORF">RRG08_021108</name>
</gene>
<dbReference type="EMBL" id="JAWDGP010004573">
    <property type="protein sequence ID" value="KAK3763285.1"/>
    <property type="molecule type" value="Genomic_DNA"/>
</dbReference>
<dbReference type="Proteomes" id="UP001283361">
    <property type="component" value="Unassembled WGS sequence"/>
</dbReference>
<reference evidence="1" key="1">
    <citation type="journal article" date="2023" name="G3 (Bethesda)">
        <title>A reference genome for the long-term kleptoplast-retaining sea slug Elysia crispata morphotype clarki.</title>
        <authorList>
            <person name="Eastman K.E."/>
            <person name="Pendleton A.L."/>
            <person name="Shaikh M.A."/>
            <person name="Suttiyut T."/>
            <person name="Ogas R."/>
            <person name="Tomko P."/>
            <person name="Gavelis G."/>
            <person name="Widhalm J.R."/>
            <person name="Wisecaver J.H."/>
        </authorList>
    </citation>
    <scope>NUCLEOTIDE SEQUENCE</scope>
    <source>
        <strain evidence="1">ECLA1</strain>
    </source>
</reference>